<dbReference type="InterPro" id="IPR034154">
    <property type="entry name" value="TOPRIM_DnaG/twinkle"/>
</dbReference>
<dbReference type="InterPro" id="IPR027417">
    <property type="entry name" value="P-loop_NTPase"/>
</dbReference>
<dbReference type="RefSeq" id="WP_210757733.1">
    <property type="nucleotide sequence ID" value="NZ_CP060139.1"/>
</dbReference>
<organism evidence="1 2">
    <name type="scientific">Croceimicrobium hydrocarbonivorans</name>
    <dbReference type="NCBI Taxonomy" id="2761580"/>
    <lineage>
        <taxon>Bacteria</taxon>
        <taxon>Pseudomonadati</taxon>
        <taxon>Bacteroidota</taxon>
        <taxon>Flavobacteriia</taxon>
        <taxon>Flavobacteriales</taxon>
        <taxon>Owenweeksiaceae</taxon>
        <taxon>Croceimicrobium</taxon>
    </lineage>
</organism>
<keyword evidence="2" id="KW-1185">Reference proteome</keyword>
<dbReference type="Proteomes" id="UP000516305">
    <property type="component" value="Chromosome"/>
</dbReference>
<evidence type="ECO:0000313" key="2">
    <source>
        <dbReference type="Proteomes" id="UP000516305"/>
    </source>
</evidence>
<keyword evidence="1" id="KW-0547">Nucleotide-binding</keyword>
<accession>A0A7H0VBV6</accession>
<dbReference type="Gene3D" id="3.40.1360.10">
    <property type="match status" value="1"/>
</dbReference>
<dbReference type="GO" id="GO:0004386">
    <property type="term" value="F:helicase activity"/>
    <property type="evidence" value="ECO:0007669"/>
    <property type="project" value="UniProtKB-KW"/>
</dbReference>
<keyword evidence="1" id="KW-0067">ATP-binding</keyword>
<dbReference type="SUPFAM" id="SSF52540">
    <property type="entry name" value="P-loop containing nucleoside triphosphate hydrolases"/>
    <property type="match status" value="1"/>
</dbReference>
<dbReference type="Gene3D" id="3.40.50.300">
    <property type="entry name" value="P-loop containing nucleotide triphosphate hydrolases"/>
    <property type="match status" value="1"/>
</dbReference>
<sequence length="690" mass="78089">MGLDKQSILDATNNGYDVFKHFLGSRIQGTGKAFKSPFYEDTKASCYVFFDKRSRMYKFKDFGDAEYSGDCFFFTGKIFGLACEHKDEFVKILGIINQELSLGLESNTQKIDRIIERAPDQLMRVSELPSIHEGFETAQNELPLKVKAFTPSELAYWKQYGVSKEDLVRFNVVSVESYQGIGKSGNRYVFTSSESEPMFGYQSIRFTKLYRPFSKPRFLFTGEKTEQYVFGKEQLPIRGDILFFTGGEKDVITLSAHGFNAVSMNSETAHIPKNLLRAFSFRFKHLVLLYDVDETGLKSMESLKHQYKSFNLKSLRLPLSGEKDQKDISDFFAQGHTADDLRMLFREMLDIAYEDSLAIMRTCEIDFSRPPTEPEPLIKINEVTVGAPGNIMCVAGSEGSGKTNFLGGILSGSIKPEGLDIDTLGTTVRENSNGQGVLLYDTEQSEYQLYKNLTYIVNRSTLKRPPSWFKAFCLVGISRAERMKLIMESMDKYFYQFGGIHMVVIDGIGDLLPGVNEEEGSVALIEELIRIAAIYNTVVVCVLHMAPSGMKLRGHLGSEVQRKAAGILLIEKDENTDSSLIKALKVRDGSPLDVPIMEFGWNKEKGRHEFFGEKSPKETVKRNSVDLKALAKELYGEKRSMSSKDLGKLISQHLEIKERMARNYINYMKEHGILEKSTQFPGFYTLVDNQ</sequence>
<evidence type="ECO:0000313" key="1">
    <source>
        <dbReference type="EMBL" id="QNR23204.1"/>
    </source>
</evidence>
<dbReference type="Pfam" id="PF13155">
    <property type="entry name" value="Toprim_2"/>
    <property type="match status" value="1"/>
</dbReference>
<reference evidence="1 2" key="1">
    <citation type="submission" date="2020-08" db="EMBL/GenBank/DDBJ databases">
        <title>Croceimicrobium hydrocarbonivorans gen. nov., sp. nov., a novel marine bacterium isolated from a bacterial consortium that degrades polyethylene terephthalate.</title>
        <authorList>
            <person name="Liu R."/>
        </authorList>
    </citation>
    <scope>NUCLEOTIDE SEQUENCE [LARGE SCALE GENOMIC DNA]</scope>
    <source>
        <strain evidence="1 2">A20-9</strain>
    </source>
</reference>
<proteinExistence type="predicted"/>
<gene>
    <name evidence="1" type="ORF">H4K34_12565</name>
</gene>
<dbReference type="AlphaFoldDB" id="A0A7H0VBV6"/>
<dbReference type="CDD" id="cd01029">
    <property type="entry name" value="TOPRIM_primases"/>
    <property type="match status" value="1"/>
</dbReference>
<name>A0A7H0VBV6_9FLAO</name>
<protein>
    <submittedName>
        <fullName evidence="1">Bifunctional DNA primase/helicase</fullName>
    </submittedName>
</protein>
<dbReference type="SUPFAM" id="SSF56731">
    <property type="entry name" value="DNA primase core"/>
    <property type="match status" value="1"/>
</dbReference>
<keyword evidence="1" id="KW-0347">Helicase</keyword>
<keyword evidence="1" id="KW-0378">Hydrolase</keyword>
<dbReference type="KEGG" id="chyd:H4K34_12565"/>
<dbReference type="EMBL" id="CP060139">
    <property type="protein sequence ID" value="QNR23204.1"/>
    <property type="molecule type" value="Genomic_DNA"/>
</dbReference>